<name>A0A0V0YDQ9_TRIPS</name>
<evidence type="ECO:0000313" key="1">
    <source>
        <dbReference type="EMBL" id="KRX98346.1"/>
    </source>
</evidence>
<comment type="caution">
    <text evidence="1">The sequence shown here is derived from an EMBL/GenBank/DDBJ whole genome shotgun (WGS) entry which is preliminary data.</text>
</comment>
<organism evidence="1 2">
    <name type="scientific">Trichinella pseudospiralis</name>
    <name type="common">Parasitic roundworm</name>
    <dbReference type="NCBI Taxonomy" id="6337"/>
    <lineage>
        <taxon>Eukaryota</taxon>
        <taxon>Metazoa</taxon>
        <taxon>Ecdysozoa</taxon>
        <taxon>Nematoda</taxon>
        <taxon>Enoplea</taxon>
        <taxon>Dorylaimia</taxon>
        <taxon>Trichinellida</taxon>
        <taxon>Trichinellidae</taxon>
        <taxon>Trichinella</taxon>
    </lineage>
</organism>
<sequence>MPNVFDVIVLLPIMSSEANNSKRGQKVNTTSKERVNHEIQANPSSTASVTSVLNNGNNDRYCCPNSCETTSFAQEVDCSKQGLAWKEVDLNIAGPLSELTVGMAGALMHCPWKSNPTG</sequence>
<dbReference type="EMBL" id="JYDU01000022">
    <property type="protein sequence ID" value="KRX98346.1"/>
    <property type="molecule type" value="Genomic_DNA"/>
</dbReference>
<evidence type="ECO:0000313" key="2">
    <source>
        <dbReference type="Proteomes" id="UP000054815"/>
    </source>
</evidence>
<accession>A0A0V0YDQ9</accession>
<gene>
    <name evidence="1" type="ORF">T4E_9659</name>
</gene>
<protein>
    <submittedName>
        <fullName evidence="1">Uncharacterized protein</fullName>
    </submittedName>
</protein>
<proteinExistence type="predicted"/>
<dbReference type="AlphaFoldDB" id="A0A0V0YDQ9"/>
<reference evidence="1 2" key="1">
    <citation type="submission" date="2015-01" db="EMBL/GenBank/DDBJ databases">
        <title>Evolution of Trichinella species and genotypes.</title>
        <authorList>
            <person name="Korhonen P.K."/>
            <person name="Edoardo P."/>
            <person name="Giuseppe L.R."/>
            <person name="Gasser R.B."/>
        </authorList>
    </citation>
    <scope>NUCLEOTIDE SEQUENCE [LARGE SCALE GENOMIC DNA]</scope>
    <source>
        <strain evidence="1">ISS141</strain>
    </source>
</reference>
<dbReference type="Proteomes" id="UP000054815">
    <property type="component" value="Unassembled WGS sequence"/>
</dbReference>